<dbReference type="EMBL" id="JAAIJQ010000192">
    <property type="protein sequence ID" value="NEV65262.1"/>
    <property type="molecule type" value="Genomic_DNA"/>
</dbReference>
<comment type="caution">
    <text evidence="1">The sequence shown here is derived from an EMBL/GenBank/DDBJ whole genome shotgun (WGS) entry which is preliminary data.</text>
</comment>
<evidence type="ECO:0000313" key="1">
    <source>
        <dbReference type="EMBL" id="NEV65262.1"/>
    </source>
</evidence>
<organism evidence="1 2">
    <name type="scientific">Thiorhodococcus minor</name>
    <dbReference type="NCBI Taxonomy" id="57489"/>
    <lineage>
        <taxon>Bacteria</taxon>
        <taxon>Pseudomonadati</taxon>
        <taxon>Pseudomonadota</taxon>
        <taxon>Gammaproteobacteria</taxon>
        <taxon>Chromatiales</taxon>
        <taxon>Chromatiaceae</taxon>
        <taxon>Thiorhodococcus</taxon>
    </lineage>
</organism>
<sequence length="128" mass="14822">MSHPEDRMTRAAILQATGTPLNAVRESLGLDPDEFEEWQHNRTYRELVQNEQERPINRMREMVRDTGEIALTTLIECVKDKKAPWRERTQAANKPISIQENRGNPLNPCLMKVLPPDMCEDFGLPDCY</sequence>
<reference evidence="1 2" key="1">
    <citation type="submission" date="2020-02" db="EMBL/GenBank/DDBJ databases">
        <title>Genome sequences of Thiorhodococcus mannitoliphagus and Thiorhodococcus minor, purple sulfur photosynthetic bacteria in the gammaproteobacterial family, Chromatiaceae.</title>
        <authorList>
            <person name="Aviles F.A."/>
            <person name="Meyer T.E."/>
            <person name="Kyndt J.A."/>
        </authorList>
    </citation>
    <scope>NUCLEOTIDE SEQUENCE [LARGE SCALE GENOMIC DNA]</scope>
    <source>
        <strain evidence="1 2">DSM 11518</strain>
    </source>
</reference>
<name>A0A6M0K686_9GAMM</name>
<accession>A0A6M0K686</accession>
<keyword evidence="2" id="KW-1185">Reference proteome</keyword>
<dbReference type="Proteomes" id="UP000483379">
    <property type="component" value="Unassembled WGS sequence"/>
</dbReference>
<dbReference type="AlphaFoldDB" id="A0A6M0K686"/>
<dbReference type="RefSeq" id="WP_164456585.1">
    <property type="nucleotide sequence ID" value="NZ_JAAIJQ010000192.1"/>
</dbReference>
<gene>
    <name evidence="1" type="ORF">G3446_26115</name>
</gene>
<protein>
    <submittedName>
        <fullName evidence="1">Uncharacterized protein</fullName>
    </submittedName>
</protein>
<proteinExistence type="predicted"/>
<evidence type="ECO:0000313" key="2">
    <source>
        <dbReference type="Proteomes" id="UP000483379"/>
    </source>
</evidence>